<keyword evidence="2" id="KW-0472">Membrane</keyword>
<dbReference type="EMBL" id="WUTW01000001">
    <property type="protein sequence ID" value="MXQ64052.1"/>
    <property type="molecule type" value="Genomic_DNA"/>
</dbReference>
<feature type="compositionally biased region" description="Basic and acidic residues" evidence="1">
    <location>
        <begin position="39"/>
        <end position="73"/>
    </location>
</feature>
<evidence type="ECO:0008006" key="5">
    <source>
        <dbReference type="Google" id="ProtNLM"/>
    </source>
</evidence>
<protein>
    <recommendedName>
        <fullName evidence="5">Cell division protein FtsL</fullName>
    </recommendedName>
</protein>
<proteinExistence type="predicted"/>
<dbReference type="Proteomes" id="UP000431901">
    <property type="component" value="Unassembled WGS sequence"/>
</dbReference>
<evidence type="ECO:0000256" key="1">
    <source>
        <dbReference type="SAM" id="MobiDB-lite"/>
    </source>
</evidence>
<accession>A0A6I4WBD5</accession>
<dbReference type="AlphaFoldDB" id="A0A6I4WBD5"/>
<gene>
    <name evidence="3" type="ORF">GQ466_08385</name>
</gene>
<evidence type="ECO:0000313" key="4">
    <source>
        <dbReference type="Proteomes" id="UP000431901"/>
    </source>
</evidence>
<keyword evidence="2" id="KW-0812">Transmembrane</keyword>
<feature type="compositionally biased region" description="Low complexity" evidence="1">
    <location>
        <begin position="22"/>
        <end position="38"/>
    </location>
</feature>
<feature type="region of interest" description="Disordered" evidence="1">
    <location>
        <begin position="1"/>
        <end position="78"/>
    </location>
</feature>
<keyword evidence="4" id="KW-1185">Reference proteome</keyword>
<dbReference type="RefSeq" id="WP_161102123.1">
    <property type="nucleotide sequence ID" value="NZ_WUTW01000001.1"/>
</dbReference>
<evidence type="ECO:0000313" key="3">
    <source>
        <dbReference type="EMBL" id="MXQ64052.1"/>
    </source>
</evidence>
<organism evidence="3 4">
    <name type="scientific">Actinomadura rayongensis</name>
    <dbReference type="NCBI Taxonomy" id="1429076"/>
    <lineage>
        <taxon>Bacteria</taxon>
        <taxon>Bacillati</taxon>
        <taxon>Actinomycetota</taxon>
        <taxon>Actinomycetes</taxon>
        <taxon>Streptosporangiales</taxon>
        <taxon>Thermomonosporaceae</taxon>
        <taxon>Actinomadura</taxon>
    </lineage>
</organism>
<comment type="caution">
    <text evidence="3">The sequence shown here is derived from an EMBL/GenBank/DDBJ whole genome shotgun (WGS) entry which is preliminary data.</text>
</comment>
<dbReference type="OrthoDB" id="3483852at2"/>
<feature type="transmembrane region" description="Helical" evidence="2">
    <location>
        <begin position="85"/>
        <end position="107"/>
    </location>
</feature>
<name>A0A6I4WBD5_9ACTN</name>
<evidence type="ECO:0000256" key="2">
    <source>
        <dbReference type="SAM" id="Phobius"/>
    </source>
</evidence>
<keyword evidence="2" id="KW-1133">Transmembrane helix</keyword>
<reference evidence="3 4" key="1">
    <citation type="submission" date="2019-12" db="EMBL/GenBank/DDBJ databases">
        <title>Nocardia macrotermitis sp. nov. and Nocardia aurantia sp. nov., isolated from the gut of the fungus growing-termite Macrotermes natalensis.</title>
        <authorList>
            <person name="Christine B."/>
            <person name="Rene B."/>
        </authorList>
    </citation>
    <scope>NUCLEOTIDE SEQUENCE [LARGE SCALE GENOMIC DNA]</scope>
    <source>
        <strain evidence="3 4">DSM 102126</strain>
    </source>
</reference>
<sequence>MTTTTRPPGAQDERPRGRARGRAAATARPAARTAPRARPAAEPRPEPRTEPRTDARTEARTDARVEPRVERAARPARGSAPRAPFVLLIVGLLGGALVSLLLLNTVLAEDAFTLTRLQRDNKILAQQKQGLEEEIAREESPESLRKKAEQLGMRQPDTLAWLDADTGRPIGGSMRPVPSAAAAAAGAAGVLGIPGAVVPGDGVPTAPGGAETP</sequence>